<feature type="compositionally biased region" description="Basic and acidic residues" evidence="1">
    <location>
        <begin position="438"/>
        <end position="450"/>
    </location>
</feature>
<evidence type="ECO:0000313" key="3">
    <source>
        <dbReference type="Proteomes" id="UP001642501"/>
    </source>
</evidence>
<reference evidence="2 3" key="1">
    <citation type="submission" date="2024-01" db="EMBL/GenBank/DDBJ databases">
        <authorList>
            <person name="Allen C."/>
            <person name="Tagirdzhanova G."/>
        </authorList>
    </citation>
    <scope>NUCLEOTIDE SEQUENCE [LARGE SCALE GENOMIC DNA]</scope>
    <source>
        <strain evidence="2 3">CBS 573.63</strain>
    </source>
</reference>
<dbReference type="Proteomes" id="UP001642501">
    <property type="component" value="Unassembled WGS sequence"/>
</dbReference>
<name>A0ABP0D947_9PEZI</name>
<dbReference type="EMBL" id="CAWUOM010000006">
    <property type="protein sequence ID" value="CAK7263642.1"/>
    <property type="molecule type" value="Genomic_DNA"/>
</dbReference>
<feature type="compositionally biased region" description="Basic and acidic residues" evidence="1">
    <location>
        <begin position="490"/>
        <end position="499"/>
    </location>
</feature>
<evidence type="ECO:0000313" key="2">
    <source>
        <dbReference type="EMBL" id="CAK7263642.1"/>
    </source>
</evidence>
<feature type="compositionally biased region" description="Low complexity" evidence="1">
    <location>
        <begin position="98"/>
        <end position="146"/>
    </location>
</feature>
<sequence>MAMDAPGAASGLPSAKMTAARQHVQTLSIIDREALLCALLEQHDLSSTAATSSTAPATSKSASSRLSAPPSSTSISAWTTSLFDCPPLQEEAPEAEDSPSSSSPPQQPTRSSTSSSAAALSSEFSTISTPTTTSSHSTAPSPTPSSHLRSQSMLPSPQLLRSAFSSYQSEKTSSRSRSQSFQPTPSTASVPQSRRTSSDTRTLSKPTLAMDLAAAASLSTITAPLPQQQQHDTHGACEKVKQYTYWCTACGKKMHDRAAWARHDVACRGNEQCLTRDGYSSRSSCSRDNIRPQRAWGCGFCAAFLGSLERYQTHVAGHFERGFALTHWLFANVIYGLLHQRAVHEQWRQLWKARVAALPSHLRPKATWSPGCTLPIRVTVKLQVSLQEALEVFDECFDSASALARQADALAIFIAVPVEDDAQKLRQKAVTAEPAELPAEKTKHSTRPDNHPSPTASAANLLPNPPLIPLPPASPNTASTKSSPLPVLSKAKEKNDKPASKFTSRRPSFLFKSKASISSLDSAAEKRSTVDNEPATRQENSKPFFSGTKLTKSRSAAPASHTPVNSLSCSSSASPTTTATSAGLRASMRASSHHGNWADRPLPPPIKNGSGLATGPSSLTAHPVHMRAASAATHGQWQRQPPAPPAPPPKPGPWRKTTDDWESTATTSVKEIMVPANA</sequence>
<feature type="compositionally biased region" description="Polar residues" evidence="1">
    <location>
        <begin position="541"/>
        <end position="554"/>
    </location>
</feature>
<feature type="region of interest" description="Disordered" evidence="1">
    <location>
        <begin position="426"/>
        <end position="505"/>
    </location>
</feature>
<feature type="region of interest" description="Disordered" evidence="1">
    <location>
        <begin position="89"/>
        <end position="206"/>
    </location>
</feature>
<feature type="compositionally biased region" description="Pro residues" evidence="1">
    <location>
        <begin position="463"/>
        <end position="474"/>
    </location>
</feature>
<feature type="compositionally biased region" description="Low complexity" evidence="1">
    <location>
        <begin position="566"/>
        <end position="582"/>
    </location>
</feature>
<feature type="region of interest" description="Disordered" evidence="1">
    <location>
        <begin position="46"/>
        <end position="73"/>
    </location>
</feature>
<feature type="compositionally biased region" description="Pro residues" evidence="1">
    <location>
        <begin position="641"/>
        <end position="652"/>
    </location>
</feature>
<evidence type="ECO:0008006" key="4">
    <source>
        <dbReference type="Google" id="ProtNLM"/>
    </source>
</evidence>
<accession>A0ABP0D947</accession>
<feature type="compositionally biased region" description="Low complexity" evidence="1">
    <location>
        <begin position="165"/>
        <end position="201"/>
    </location>
</feature>
<gene>
    <name evidence="2" type="ORF">SEPCBS57363_000672</name>
</gene>
<feature type="region of interest" description="Disordered" evidence="1">
    <location>
        <begin position="520"/>
        <end position="678"/>
    </location>
</feature>
<organism evidence="2 3">
    <name type="scientific">Sporothrix epigloea</name>
    <dbReference type="NCBI Taxonomy" id="1892477"/>
    <lineage>
        <taxon>Eukaryota</taxon>
        <taxon>Fungi</taxon>
        <taxon>Dikarya</taxon>
        <taxon>Ascomycota</taxon>
        <taxon>Pezizomycotina</taxon>
        <taxon>Sordariomycetes</taxon>
        <taxon>Sordariomycetidae</taxon>
        <taxon>Ophiostomatales</taxon>
        <taxon>Ophiostomataceae</taxon>
        <taxon>Sporothrix</taxon>
    </lineage>
</organism>
<keyword evidence="3" id="KW-1185">Reference proteome</keyword>
<evidence type="ECO:0000256" key="1">
    <source>
        <dbReference type="SAM" id="MobiDB-lite"/>
    </source>
</evidence>
<protein>
    <recommendedName>
        <fullName evidence="4">C2H2-type domain-containing protein</fullName>
    </recommendedName>
</protein>
<feature type="compositionally biased region" description="Basic and acidic residues" evidence="1">
    <location>
        <begin position="523"/>
        <end position="540"/>
    </location>
</feature>
<comment type="caution">
    <text evidence="2">The sequence shown here is derived from an EMBL/GenBank/DDBJ whole genome shotgun (WGS) entry which is preliminary data.</text>
</comment>
<proteinExistence type="predicted"/>